<dbReference type="EMBL" id="KN834804">
    <property type="protein sequence ID" value="KIK55612.1"/>
    <property type="molecule type" value="Genomic_DNA"/>
</dbReference>
<evidence type="ECO:0000313" key="2">
    <source>
        <dbReference type="EMBL" id="KIK55612.1"/>
    </source>
</evidence>
<dbReference type="Proteomes" id="UP000053593">
    <property type="component" value="Unassembled WGS sequence"/>
</dbReference>
<reference evidence="2 3" key="1">
    <citation type="submission" date="2014-04" db="EMBL/GenBank/DDBJ databases">
        <title>Evolutionary Origins and Diversification of the Mycorrhizal Mutualists.</title>
        <authorList>
            <consortium name="DOE Joint Genome Institute"/>
            <consortium name="Mycorrhizal Genomics Consortium"/>
            <person name="Kohler A."/>
            <person name="Kuo A."/>
            <person name="Nagy L.G."/>
            <person name="Floudas D."/>
            <person name="Copeland A."/>
            <person name="Barry K.W."/>
            <person name="Cichocki N."/>
            <person name="Veneault-Fourrey C."/>
            <person name="LaButti K."/>
            <person name="Lindquist E.A."/>
            <person name="Lipzen A."/>
            <person name="Lundell T."/>
            <person name="Morin E."/>
            <person name="Murat C."/>
            <person name="Riley R."/>
            <person name="Ohm R."/>
            <person name="Sun H."/>
            <person name="Tunlid A."/>
            <person name="Henrissat B."/>
            <person name="Grigoriev I.V."/>
            <person name="Hibbett D.S."/>
            <person name="Martin F."/>
        </authorList>
    </citation>
    <scope>NUCLEOTIDE SEQUENCE [LARGE SCALE GENOMIC DNA]</scope>
    <source>
        <strain evidence="2 3">FD-317 M1</strain>
    </source>
</reference>
<organism evidence="2 3">
    <name type="scientific">Collybiopsis luxurians FD-317 M1</name>
    <dbReference type="NCBI Taxonomy" id="944289"/>
    <lineage>
        <taxon>Eukaryota</taxon>
        <taxon>Fungi</taxon>
        <taxon>Dikarya</taxon>
        <taxon>Basidiomycota</taxon>
        <taxon>Agaricomycotina</taxon>
        <taxon>Agaricomycetes</taxon>
        <taxon>Agaricomycetidae</taxon>
        <taxon>Agaricales</taxon>
        <taxon>Marasmiineae</taxon>
        <taxon>Omphalotaceae</taxon>
        <taxon>Collybiopsis</taxon>
        <taxon>Collybiopsis luxurians</taxon>
    </lineage>
</organism>
<dbReference type="AlphaFoldDB" id="A0A0D0CC12"/>
<name>A0A0D0CC12_9AGAR</name>
<accession>A0A0D0CC12</accession>
<proteinExistence type="predicted"/>
<gene>
    <name evidence="2" type="ORF">GYMLUDRAFT_248439</name>
</gene>
<protein>
    <submittedName>
        <fullName evidence="2">Uncharacterized protein</fullName>
    </submittedName>
</protein>
<sequence length="99" mass="11313">MSANENLMADLPADVNQLKDHLALVLHLNMGLQNQVHQLELHIQQMRLTVASQQLTHLIEELRTRNEDLEMENNQLEAIIETFDFMAISTSGAFYAILL</sequence>
<feature type="coiled-coil region" evidence="1">
    <location>
        <begin position="52"/>
        <end position="79"/>
    </location>
</feature>
<evidence type="ECO:0000313" key="3">
    <source>
        <dbReference type="Proteomes" id="UP000053593"/>
    </source>
</evidence>
<dbReference type="HOGENOM" id="CLU_2320659_0_0_1"/>
<keyword evidence="1" id="KW-0175">Coiled coil</keyword>
<keyword evidence="3" id="KW-1185">Reference proteome</keyword>
<evidence type="ECO:0000256" key="1">
    <source>
        <dbReference type="SAM" id="Coils"/>
    </source>
</evidence>